<dbReference type="AlphaFoldDB" id="A0A5N6R7Y9"/>
<accession>A0A5N6R7Y9</accession>
<dbReference type="Proteomes" id="UP000327013">
    <property type="component" value="Chromosome 5"/>
</dbReference>
<dbReference type="EMBL" id="CM017325">
    <property type="protein sequence ID" value="KAE8057036.1"/>
    <property type="molecule type" value="Genomic_DNA"/>
</dbReference>
<evidence type="ECO:0000313" key="1">
    <source>
        <dbReference type="EMBL" id="KAE8057036.1"/>
    </source>
</evidence>
<protein>
    <recommendedName>
        <fullName evidence="3">Proteasome activator Blm10 mid region domain-containing protein</fullName>
    </recommendedName>
</protein>
<gene>
    <name evidence="1" type="ORF">FH972_013758</name>
</gene>
<evidence type="ECO:0008006" key="3">
    <source>
        <dbReference type="Google" id="ProtNLM"/>
    </source>
</evidence>
<dbReference type="OrthoDB" id="1509896at2759"/>
<sequence>MEANFYRIFSRVSHTRNTAFVVIQECVQQLPFDHIPSMTIHEQDIFSTLSVLGRSYDLMGGDHDLHLDSAKKLIGIMGMISARIPYPRFFSKAGPVKVLLGIFSQHGVSQFDEAVECMFQTYSESLYMTHKSPDQRRNIYTASDKFLRMSSDLTLIKFLPGDNETFLSAGKALCLKAMVGTFIWKHGSENGKTTVWACVFMSIRTGNMEAIHPSLAQKIIAEGSLSIGNEDLGTMLKAIVPLLNNAQSACNSCLFMALCTLLTTILANSPSIDYLRGRLSADPFDHFCVTSYYASVDS</sequence>
<reference evidence="1 2" key="1">
    <citation type="submission" date="2019-06" db="EMBL/GenBank/DDBJ databases">
        <title>A chromosomal-level reference genome of Carpinus fangiana (Coryloideae, Betulaceae).</title>
        <authorList>
            <person name="Yang X."/>
            <person name="Wang Z."/>
            <person name="Zhang L."/>
            <person name="Hao G."/>
            <person name="Liu J."/>
            <person name="Yang Y."/>
        </authorList>
    </citation>
    <scope>NUCLEOTIDE SEQUENCE [LARGE SCALE GENOMIC DNA]</scope>
    <source>
        <strain evidence="1">Cfa_2016G</strain>
        <tissue evidence="1">Leaf</tissue>
    </source>
</reference>
<proteinExistence type="predicted"/>
<evidence type="ECO:0000313" key="2">
    <source>
        <dbReference type="Proteomes" id="UP000327013"/>
    </source>
</evidence>
<keyword evidence="2" id="KW-1185">Reference proteome</keyword>
<name>A0A5N6R7Y9_9ROSI</name>
<organism evidence="1 2">
    <name type="scientific">Carpinus fangiana</name>
    <dbReference type="NCBI Taxonomy" id="176857"/>
    <lineage>
        <taxon>Eukaryota</taxon>
        <taxon>Viridiplantae</taxon>
        <taxon>Streptophyta</taxon>
        <taxon>Embryophyta</taxon>
        <taxon>Tracheophyta</taxon>
        <taxon>Spermatophyta</taxon>
        <taxon>Magnoliopsida</taxon>
        <taxon>eudicotyledons</taxon>
        <taxon>Gunneridae</taxon>
        <taxon>Pentapetalae</taxon>
        <taxon>rosids</taxon>
        <taxon>fabids</taxon>
        <taxon>Fagales</taxon>
        <taxon>Betulaceae</taxon>
        <taxon>Carpinus</taxon>
    </lineage>
</organism>